<dbReference type="EMBL" id="JACSEA010000006">
    <property type="protein sequence ID" value="KAF7398371.1"/>
    <property type="molecule type" value="Genomic_DNA"/>
</dbReference>
<keyword evidence="3" id="KW-1185">Reference proteome</keyword>
<comment type="caution">
    <text evidence="2">The sequence shown here is derived from an EMBL/GenBank/DDBJ whole genome shotgun (WGS) entry which is preliminary data.</text>
</comment>
<organism evidence="2 3">
    <name type="scientific">Vespula vulgaris</name>
    <name type="common">Yellow jacket</name>
    <name type="synonym">Wasp</name>
    <dbReference type="NCBI Taxonomy" id="7454"/>
    <lineage>
        <taxon>Eukaryota</taxon>
        <taxon>Metazoa</taxon>
        <taxon>Ecdysozoa</taxon>
        <taxon>Arthropoda</taxon>
        <taxon>Hexapoda</taxon>
        <taxon>Insecta</taxon>
        <taxon>Pterygota</taxon>
        <taxon>Neoptera</taxon>
        <taxon>Endopterygota</taxon>
        <taxon>Hymenoptera</taxon>
        <taxon>Apocrita</taxon>
        <taxon>Aculeata</taxon>
        <taxon>Vespoidea</taxon>
        <taxon>Vespidae</taxon>
        <taxon>Vespinae</taxon>
        <taxon>Vespula</taxon>
    </lineage>
</organism>
<sequence length="114" mass="13253">MPRRKDLVGKFTSLRVLGARLLRTKRQQRSFGVVRAIKPTTEIRSSSVRGELSQHRVPQRRPSATSLVPRSNPQAFPRMFVTFPLRKRIVPEWEYTSVRPAINLNYSRALALRR</sequence>
<dbReference type="Proteomes" id="UP000614350">
    <property type="component" value="Unassembled WGS sequence"/>
</dbReference>
<accession>A0A834K6T1</accession>
<feature type="compositionally biased region" description="Polar residues" evidence="1">
    <location>
        <begin position="62"/>
        <end position="71"/>
    </location>
</feature>
<evidence type="ECO:0000313" key="3">
    <source>
        <dbReference type="Proteomes" id="UP000614350"/>
    </source>
</evidence>
<evidence type="ECO:0000313" key="2">
    <source>
        <dbReference type="EMBL" id="KAF7398371.1"/>
    </source>
</evidence>
<proteinExistence type="predicted"/>
<protein>
    <submittedName>
        <fullName evidence="2">Uncharacterized protein</fullName>
    </submittedName>
</protein>
<evidence type="ECO:0000256" key="1">
    <source>
        <dbReference type="SAM" id="MobiDB-lite"/>
    </source>
</evidence>
<gene>
    <name evidence="2" type="ORF">HZH66_006268</name>
</gene>
<feature type="region of interest" description="Disordered" evidence="1">
    <location>
        <begin position="45"/>
        <end position="71"/>
    </location>
</feature>
<reference evidence="2" key="1">
    <citation type="journal article" date="2020" name="G3 (Bethesda)">
        <title>High-Quality Assemblies for Three Invasive Social Wasps from the &lt;i&gt;Vespula&lt;/i&gt; Genus.</title>
        <authorList>
            <person name="Harrop T.W.R."/>
            <person name="Guhlin J."/>
            <person name="McLaughlin G.M."/>
            <person name="Permina E."/>
            <person name="Stockwell P."/>
            <person name="Gilligan J."/>
            <person name="Le Lec M.F."/>
            <person name="Gruber M.A.M."/>
            <person name="Quinn O."/>
            <person name="Lovegrove M."/>
            <person name="Duncan E.J."/>
            <person name="Remnant E.J."/>
            <person name="Van Eeckhoven J."/>
            <person name="Graham B."/>
            <person name="Knapp R.A."/>
            <person name="Langford K.W."/>
            <person name="Kronenberg Z."/>
            <person name="Press M.O."/>
            <person name="Eacker S.M."/>
            <person name="Wilson-Rankin E.E."/>
            <person name="Purcell J."/>
            <person name="Lester P.J."/>
            <person name="Dearden P.K."/>
        </authorList>
    </citation>
    <scope>NUCLEOTIDE SEQUENCE</scope>
    <source>
        <strain evidence="2">Marl-1</strain>
    </source>
</reference>
<dbReference type="AlphaFoldDB" id="A0A834K6T1"/>
<name>A0A834K6T1_VESVU</name>